<feature type="region of interest" description="Disordered" evidence="1">
    <location>
        <begin position="261"/>
        <end position="288"/>
    </location>
</feature>
<comment type="caution">
    <text evidence="2">The sequence shown here is derived from an EMBL/GenBank/DDBJ whole genome shotgun (WGS) entry which is preliminary data.</text>
</comment>
<reference evidence="2 3" key="1">
    <citation type="submission" date="2016-04" db="EMBL/GenBank/DDBJ databases">
        <title>The genome of Intoshia linei affirms orthonectids as highly simplified spiralians.</title>
        <authorList>
            <person name="Mikhailov K.V."/>
            <person name="Slusarev G.S."/>
            <person name="Nikitin M.A."/>
            <person name="Logacheva M.D."/>
            <person name="Penin A."/>
            <person name="Aleoshin V."/>
            <person name="Panchin Y.V."/>
        </authorList>
    </citation>
    <scope>NUCLEOTIDE SEQUENCE [LARGE SCALE GENOMIC DNA]</scope>
    <source>
        <strain evidence="2">Intl2013</strain>
        <tissue evidence="2">Whole animal</tissue>
    </source>
</reference>
<accession>A0A177B0U3</accession>
<evidence type="ECO:0000313" key="2">
    <source>
        <dbReference type="EMBL" id="OAF67889.1"/>
    </source>
</evidence>
<dbReference type="AlphaFoldDB" id="A0A177B0U3"/>
<evidence type="ECO:0000313" key="3">
    <source>
        <dbReference type="Proteomes" id="UP000078046"/>
    </source>
</evidence>
<proteinExistence type="predicted"/>
<evidence type="ECO:0000256" key="1">
    <source>
        <dbReference type="SAM" id="MobiDB-lite"/>
    </source>
</evidence>
<protein>
    <submittedName>
        <fullName evidence="2">Uncharacterized protein</fullName>
    </submittedName>
</protein>
<gene>
    <name evidence="2" type="ORF">A3Q56_04368</name>
</gene>
<dbReference type="Proteomes" id="UP000078046">
    <property type="component" value="Unassembled WGS sequence"/>
</dbReference>
<keyword evidence="3" id="KW-1185">Reference proteome</keyword>
<organism evidence="2 3">
    <name type="scientific">Intoshia linei</name>
    <dbReference type="NCBI Taxonomy" id="1819745"/>
    <lineage>
        <taxon>Eukaryota</taxon>
        <taxon>Metazoa</taxon>
        <taxon>Spiralia</taxon>
        <taxon>Lophotrochozoa</taxon>
        <taxon>Mesozoa</taxon>
        <taxon>Orthonectida</taxon>
        <taxon>Rhopaluridae</taxon>
        <taxon>Intoshia</taxon>
    </lineage>
</organism>
<feature type="region of interest" description="Disordered" evidence="1">
    <location>
        <begin position="1"/>
        <end position="20"/>
    </location>
</feature>
<name>A0A177B0U3_9BILA</name>
<sequence length="412" mass="47179">MGNVQNKDEQSNDLIESKQKTILHLKENEITNMESANKKAEKRSSKILIKLIKIDNNESISDYESFNTEEGSKNKKLKKKRMSAKMDGINTVNDVMRDTINENHSKEDAIEKNENVELKKETSNKTEVEIEAEKRFHESNNQKLNCEDDSVYQNITQTDSLQVHANSDAIESTEIPKITNLLKSQDIYDREKIESVSIITDDEYNFRQAPIDSVATISLKDDSMNYRKDYDLHNNENEISTIFSDNSPTIEIYNDQNLDQESEEVSHVKNTSVDQDKSKNVTYSSDDEKPNVELKKHNFYILSDNSKYENMNRDTTSENVALSSNIHFGNRDYDFPSLAKLKKISKNAYSNDMISSGSSDVNSIDTNNTIITNIKIKSHQHIIKSLSKNWNRDIHEMSSLVAMKGDDSDTNS</sequence>
<dbReference type="EMBL" id="LWCA01000553">
    <property type="protein sequence ID" value="OAF67889.1"/>
    <property type="molecule type" value="Genomic_DNA"/>
</dbReference>